<reference evidence="2" key="1">
    <citation type="submission" date="2019-12" db="EMBL/GenBank/DDBJ databases">
        <title>An insight into the sialome of adult female Ixodes ricinus ticks feeding for 6 days.</title>
        <authorList>
            <person name="Perner J."/>
            <person name="Ribeiro J.M.C."/>
        </authorList>
    </citation>
    <scope>NUCLEOTIDE SEQUENCE</scope>
    <source>
        <strain evidence="2">Semi-engorged</strain>
        <tissue evidence="2">Salivary glands</tissue>
    </source>
</reference>
<evidence type="ECO:0000256" key="1">
    <source>
        <dbReference type="SAM" id="MobiDB-lite"/>
    </source>
</evidence>
<sequence length="119" mass="12956">MRVPVVVVSQLLAAKASVRCRARERPMAKTVNGVCHIPPSLPYCRQDPGGGQCNACMTLPGQSRGDHIRGRSMQTGRRRFTNAVVRHSAAPRGCRRSPLPRPSSLRPLPCPPPRRGSTP</sequence>
<accession>A0A6B0UN37</accession>
<feature type="region of interest" description="Disordered" evidence="1">
    <location>
        <begin position="85"/>
        <end position="119"/>
    </location>
</feature>
<name>A0A6B0UN37_IXORI</name>
<organism evidence="2">
    <name type="scientific">Ixodes ricinus</name>
    <name type="common">Common tick</name>
    <name type="synonym">Acarus ricinus</name>
    <dbReference type="NCBI Taxonomy" id="34613"/>
    <lineage>
        <taxon>Eukaryota</taxon>
        <taxon>Metazoa</taxon>
        <taxon>Ecdysozoa</taxon>
        <taxon>Arthropoda</taxon>
        <taxon>Chelicerata</taxon>
        <taxon>Arachnida</taxon>
        <taxon>Acari</taxon>
        <taxon>Parasitiformes</taxon>
        <taxon>Ixodida</taxon>
        <taxon>Ixodoidea</taxon>
        <taxon>Ixodidae</taxon>
        <taxon>Ixodinae</taxon>
        <taxon>Ixodes</taxon>
    </lineage>
</organism>
<feature type="compositionally biased region" description="Pro residues" evidence="1">
    <location>
        <begin position="108"/>
        <end position="119"/>
    </location>
</feature>
<dbReference type="AlphaFoldDB" id="A0A6B0UN37"/>
<proteinExistence type="predicted"/>
<evidence type="ECO:0000313" key="2">
    <source>
        <dbReference type="EMBL" id="MXU91075.1"/>
    </source>
</evidence>
<protein>
    <submittedName>
        <fullName evidence="2">Putative secreted protein</fullName>
    </submittedName>
</protein>
<dbReference type="EMBL" id="GIFC01008992">
    <property type="protein sequence ID" value="MXU91075.1"/>
    <property type="molecule type" value="Transcribed_RNA"/>
</dbReference>